<dbReference type="SUPFAM" id="SSF56235">
    <property type="entry name" value="N-terminal nucleophile aminohydrolases (Ntn hydrolases)"/>
    <property type="match status" value="1"/>
</dbReference>
<dbReference type="EMBL" id="CAXHTA020000002">
    <property type="protein sequence ID" value="CAL5219898.1"/>
    <property type="molecule type" value="Genomic_DNA"/>
</dbReference>
<gene>
    <name evidence="6" type="primary">g1823</name>
    <name evidence="6" type="ORF">VP750_LOCUS1557</name>
</gene>
<dbReference type="PROSITE" id="PS51278">
    <property type="entry name" value="GATASE_TYPE_2"/>
    <property type="match status" value="1"/>
</dbReference>
<proteinExistence type="predicted"/>
<dbReference type="Gene3D" id="3.60.20.10">
    <property type="entry name" value="Glutamine Phosphoribosylpyrophosphate, subunit 1, domain 1"/>
    <property type="match status" value="1"/>
</dbReference>
<protein>
    <submittedName>
        <fullName evidence="6">G1823 protein</fullName>
    </submittedName>
</protein>
<dbReference type="InterPro" id="IPR029055">
    <property type="entry name" value="Ntn_hydrolases_N"/>
</dbReference>
<dbReference type="CDD" id="cd01991">
    <property type="entry name" value="Asn_synthase_B_C"/>
    <property type="match status" value="1"/>
</dbReference>
<feature type="compositionally biased region" description="Polar residues" evidence="4">
    <location>
        <begin position="604"/>
        <end position="614"/>
    </location>
</feature>
<dbReference type="Gene3D" id="3.40.50.620">
    <property type="entry name" value="HUPs"/>
    <property type="match status" value="1"/>
</dbReference>
<dbReference type="PANTHER" id="PTHR45937">
    <property type="entry name" value="ASPARAGINE SYNTHETASE DOMAIN-CONTAINING PROTEIN 1"/>
    <property type="match status" value="1"/>
</dbReference>
<evidence type="ECO:0000256" key="4">
    <source>
        <dbReference type="SAM" id="MobiDB-lite"/>
    </source>
</evidence>
<keyword evidence="3" id="KW-0315">Glutamine amidotransferase</keyword>
<evidence type="ECO:0000256" key="2">
    <source>
        <dbReference type="ARBA" id="ARBA00022888"/>
    </source>
</evidence>
<organism evidence="6 7">
    <name type="scientific">Coccomyxa viridis</name>
    <dbReference type="NCBI Taxonomy" id="1274662"/>
    <lineage>
        <taxon>Eukaryota</taxon>
        <taxon>Viridiplantae</taxon>
        <taxon>Chlorophyta</taxon>
        <taxon>core chlorophytes</taxon>
        <taxon>Trebouxiophyceae</taxon>
        <taxon>Trebouxiophyceae incertae sedis</taxon>
        <taxon>Coccomyxaceae</taxon>
        <taxon>Coccomyxa</taxon>
    </lineage>
</organism>
<evidence type="ECO:0000256" key="3">
    <source>
        <dbReference type="ARBA" id="ARBA00022962"/>
    </source>
</evidence>
<dbReference type="PANTHER" id="PTHR45937:SF1">
    <property type="entry name" value="ASPARAGINE SYNTHETASE DOMAIN-CONTAINING PROTEIN 1"/>
    <property type="match status" value="1"/>
</dbReference>
<evidence type="ECO:0000259" key="5">
    <source>
        <dbReference type="PROSITE" id="PS51278"/>
    </source>
</evidence>
<accession>A0ABP1FP48</accession>
<dbReference type="InterPro" id="IPR001962">
    <property type="entry name" value="Asn_synthase"/>
</dbReference>
<evidence type="ECO:0000313" key="6">
    <source>
        <dbReference type="EMBL" id="CAL5219898.1"/>
    </source>
</evidence>
<name>A0ABP1FP48_9CHLO</name>
<comment type="caution">
    <text evidence="6">The sequence shown here is derived from an EMBL/GenBank/DDBJ whole genome shotgun (WGS) entry which is preliminary data.</text>
</comment>
<dbReference type="InterPro" id="IPR017932">
    <property type="entry name" value="GATase_2_dom"/>
</dbReference>
<dbReference type="Pfam" id="PF00733">
    <property type="entry name" value="Asn_synthase"/>
    <property type="match status" value="2"/>
</dbReference>
<evidence type="ECO:0000313" key="7">
    <source>
        <dbReference type="Proteomes" id="UP001497392"/>
    </source>
</evidence>
<dbReference type="Proteomes" id="UP001497392">
    <property type="component" value="Unassembled WGS sequence"/>
</dbReference>
<keyword evidence="2" id="KW-0061">Asparagine biosynthesis</keyword>
<sequence length="614" mass="66784">MCGILFLHRSSEASHCEGKLELTGLRASVEQFTDGLRARGPDSQGVEEVEISSGARLLFQASLLQLRGHTPLPPPHKDAAGNILLFNGEIFGGLPVPEGCNDGQALLGALGAPGADISAILSSLRGPWAVVHWQARTETLWIGRDPIGRRSLLVHYSSEACQDFILSSRAEDGVSAQQAASQPKQCPSASEDPEHANTAVQLFWEELEPGVYSIHFGDQRLLEGRIQATMQRCMPDVPMLKSIVGYQHPEHLRSPSLLNSESSQDTLDCACHQVLTALQRAVEIRCHNIDFPTHSHAMSHSPYAGPEHRDAPVLVLFSGGVDSTLLAALAHRALPEHVPIDLASICFDNGQSPDRQSAIDALAELTAHAPGRQWRLIQVAGSLEDLDRNKSHLLDLLCPADTVMDLNIGAALWLAAQAEGELYGEGRRYRSKARVVLLGHGADELSGGYGRHRTAFRHQGWEGLSSELSRDMGRLWRRNLGRDDRIIADTSREARHPFLDEGFIETLLGIPLPLIADLALPPGTGDKQLLRMALRRLGLPRAAARVKRAIQFGSRLSKQANVRDFGGNRAANIHKAGGLQLDAVAQGAFTPGVKWAHKPKQSKQGKSQTQRSAD</sequence>
<keyword evidence="7" id="KW-1185">Reference proteome</keyword>
<dbReference type="InterPro" id="IPR014729">
    <property type="entry name" value="Rossmann-like_a/b/a_fold"/>
</dbReference>
<reference evidence="6 7" key="1">
    <citation type="submission" date="2024-06" db="EMBL/GenBank/DDBJ databases">
        <authorList>
            <person name="Kraege A."/>
            <person name="Thomma B."/>
        </authorList>
    </citation>
    <scope>NUCLEOTIDE SEQUENCE [LARGE SCALE GENOMIC DNA]</scope>
</reference>
<dbReference type="SUPFAM" id="SSF52402">
    <property type="entry name" value="Adenine nucleotide alpha hydrolases-like"/>
    <property type="match status" value="1"/>
</dbReference>
<keyword evidence="1" id="KW-0028">Amino-acid biosynthesis</keyword>
<evidence type="ECO:0000256" key="1">
    <source>
        <dbReference type="ARBA" id="ARBA00022605"/>
    </source>
</evidence>
<dbReference type="InterPro" id="IPR051857">
    <property type="entry name" value="Asn_synthetase_domain"/>
</dbReference>
<feature type="domain" description="Glutamine amidotransferase type-2" evidence="5">
    <location>
        <begin position="2"/>
        <end position="218"/>
    </location>
</feature>
<feature type="region of interest" description="Disordered" evidence="4">
    <location>
        <begin position="593"/>
        <end position="614"/>
    </location>
</feature>